<evidence type="ECO:0000256" key="1">
    <source>
        <dbReference type="SAM" id="Phobius"/>
    </source>
</evidence>
<keyword evidence="3" id="KW-1185">Reference proteome</keyword>
<dbReference type="Gene3D" id="3.30.2090.10">
    <property type="entry name" value="Multidrug efflux transporter AcrB TolC docking domain, DN and DC subdomains"/>
    <property type="match status" value="2"/>
</dbReference>
<feature type="transmembrane region" description="Helical" evidence="1">
    <location>
        <begin position="451"/>
        <end position="471"/>
    </location>
</feature>
<dbReference type="Gene3D" id="3.30.70.1440">
    <property type="entry name" value="Multidrug efflux transporter AcrB pore domain"/>
    <property type="match status" value="1"/>
</dbReference>
<protein>
    <submittedName>
        <fullName evidence="2">Acriflavin resistance protein</fullName>
    </submittedName>
</protein>
<dbReference type="Proteomes" id="UP000005952">
    <property type="component" value="Chromosome"/>
</dbReference>
<feature type="transmembrane region" description="Helical" evidence="1">
    <location>
        <begin position="354"/>
        <end position="373"/>
    </location>
</feature>
<dbReference type="AlphaFoldDB" id="N0B5J8"/>
<dbReference type="SUPFAM" id="SSF82714">
    <property type="entry name" value="Multidrug efflux transporter AcrB TolC docking domain, DN and DC subdomains"/>
    <property type="match status" value="2"/>
</dbReference>
<dbReference type="Gene3D" id="3.30.70.1430">
    <property type="entry name" value="Multidrug efflux transporter AcrB pore domain"/>
    <property type="match status" value="2"/>
</dbReference>
<dbReference type="GO" id="GO:0042910">
    <property type="term" value="F:xenobiotic transmembrane transporter activity"/>
    <property type="evidence" value="ECO:0007669"/>
    <property type="project" value="TreeGrafter"/>
</dbReference>
<keyword evidence="1" id="KW-0472">Membrane</keyword>
<sequence length="1054" mass="112817">MPTLSKSRAVASKKRPSNAMNVSRIFIERPIGTALLAVGVFLAGAMAYVFLPVASMPSMEFPTIRVNVTRPGADPATMAASVAAPLERRLGEIAGVTEMTSRSSLGTTAITMQFELSRSADGAGRDVQAALNAATADLPGDLPQVPTFRKYNPSGAPILILALTSDTMPTSGIYDTADTIIGQRISQVDGVADVSVSGADQPATRIQVDPALTAAMGVSFEQVRQAVEAANDLSPIGSIDGGSQSIILASNPQILDPDEYKNIVVKNKPNGDVVRVGDVAKVMLATRNRLSSARFNNKPAVLLIITKTPEANVIDTVDRVKALLPQLKQWIPAGVNISVLSDRTGTIRASVHDMQLTLGITILLVMSVVFVFLRRSTPTIAAGITVPLSLAGTCAAMWAAGYSINNLTLMAFAVAVGFVVDDAIVMIENVYRNMERGMTPMQAALEGARQIGFTVISISVSLIAAFIPVLFMTGIAGRLLHEFAMTLTFSIVISAIVSLTATPMICAHFIKSGAEHRKYLADRLFEGALGLIVRTYAFTLRIALRHQAIMLTVFVATIALTIHFYQVLPKGYLPDDDTGLIIGATEANADTSFENMSKLQDRALKIVLADPAVQSVGSSMGSSGFNPTLNQGRMYIGLKPLAERDNVSTAEVIDRLRKPLGKIVGLATRLMPSRDIRTGARQGKADYQYTLWSYDDKLYDWVAKAVAAVRTVPGVVDVSSDREQGGLQLNAVINRDTASKLDVSIADIDTALANAFSQRQFSTIYGDRNQYKVIIEVDPKLQRDPRDLDRIYVPSANGTLVPLSSLVKLERDIAPLVINHQGPFPSVTINYSLRPGVSMDTSLRGIEKALGELHMPETIRGEPAGDAKAFAEQARMQTLLIVAALVAIYIVLGVLYESLAHPLTIISTLPSAGLGALLALQTANMDLSVIALIGVILLIGIVKKNGIMLVDFALSAERERGLSSQESIYEACLQRFRPILMTTLAALLGAVPLAVAIGPGSDIRRPLGITIIGGLVVSQALTLYTTPVIYLLLEKLKIRVSRWRGKDSSSPVSA</sequence>
<feature type="transmembrane region" description="Helical" evidence="1">
    <location>
        <begin position="407"/>
        <end position="431"/>
    </location>
</feature>
<feature type="transmembrane region" description="Helical" evidence="1">
    <location>
        <begin position="878"/>
        <end position="896"/>
    </location>
</feature>
<dbReference type="PANTHER" id="PTHR32063:SF78">
    <property type="entry name" value="ACRB_ACRD_ACRF FAMILY PROTEIN"/>
    <property type="match status" value="1"/>
</dbReference>
<dbReference type="Pfam" id="PF00873">
    <property type="entry name" value="ACR_tran"/>
    <property type="match status" value="1"/>
</dbReference>
<proteinExistence type="predicted"/>
<dbReference type="InterPro" id="IPR001036">
    <property type="entry name" value="Acrflvin-R"/>
</dbReference>
<evidence type="ECO:0000313" key="2">
    <source>
        <dbReference type="EMBL" id="AGK58298.1"/>
    </source>
</evidence>
<keyword evidence="1" id="KW-1133">Transmembrane helix</keyword>
<keyword evidence="1" id="KW-0812">Transmembrane</keyword>
<name>N0B5J8_9HYPH</name>
<dbReference type="Gene3D" id="1.20.1640.10">
    <property type="entry name" value="Multidrug efflux transporter AcrB transmembrane domain"/>
    <property type="match status" value="2"/>
</dbReference>
<dbReference type="InterPro" id="IPR027463">
    <property type="entry name" value="AcrB_DN_DC_subdom"/>
</dbReference>
<dbReference type="eggNOG" id="COG0841">
    <property type="taxonomic scope" value="Bacteria"/>
</dbReference>
<feature type="transmembrane region" description="Helical" evidence="1">
    <location>
        <begin position="483"/>
        <end position="510"/>
    </location>
</feature>
<dbReference type="GO" id="GO:0005886">
    <property type="term" value="C:plasma membrane"/>
    <property type="evidence" value="ECO:0007669"/>
    <property type="project" value="TreeGrafter"/>
</dbReference>
<gene>
    <name evidence="2" type="ORF">HYPDE_33128</name>
</gene>
<accession>N0B5J8</accession>
<organism evidence="2 3">
    <name type="scientific">Hyphomicrobium denitrificans 1NES1</name>
    <dbReference type="NCBI Taxonomy" id="670307"/>
    <lineage>
        <taxon>Bacteria</taxon>
        <taxon>Pseudomonadati</taxon>
        <taxon>Pseudomonadota</taxon>
        <taxon>Alphaproteobacteria</taxon>
        <taxon>Hyphomicrobiales</taxon>
        <taxon>Hyphomicrobiaceae</taxon>
        <taxon>Hyphomicrobium</taxon>
    </lineage>
</organism>
<dbReference type="SUPFAM" id="SSF82866">
    <property type="entry name" value="Multidrug efflux transporter AcrB transmembrane domain"/>
    <property type="match status" value="2"/>
</dbReference>
<dbReference type="Gene3D" id="3.30.70.1320">
    <property type="entry name" value="Multidrug efflux transporter AcrB pore domain like"/>
    <property type="match status" value="1"/>
</dbReference>
<feature type="transmembrane region" description="Helical" evidence="1">
    <location>
        <begin position="929"/>
        <end position="954"/>
    </location>
</feature>
<reference evidence="2 3" key="1">
    <citation type="journal article" date="2013" name="Genome Announc.">
        <title>Genome sequences for three denitrifying bacterial strains isolated from a uranium- and nitrate-contaminated subsurface environment.</title>
        <authorList>
            <person name="Venkatramanan R."/>
            <person name="Prakash O."/>
            <person name="Woyke T."/>
            <person name="Chain P."/>
            <person name="Goodwin L.A."/>
            <person name="Watson D."/>
            <person name="Brooks S."/>
            <person name="Kostka J.E."/>
            <person name="Green S.J."/>
        </authorList>
    </citation>
    <scope>NUCLEOTIDE SEQUENCE [LARGE SCALE GENOMIC DNA]</scope>
    <source>
        <strain evidence="2 3">1NES1</strain>
    </source>
</reference>
<dbReference type="EMBL" id="CP005587">
    <property type="protein sequence ID" value="AGK58298.1"/>
    <property type="molecule type" value="Genomic_DNA"/>
</dbReference>
<feature type="transmembrane region" description="Helical" evidence="1">
    <location>
        <begin position="548"/>
        <end position="568"/>
    </location>
</feature>
<dbReference type="STRING" id="670307.HYPDE_33128"/>
<evidence type="ECO:0000313" key="3">
    <source>
        <dbReference type="Proteomes" id="UP000005952"/>
    </source>
</evidence>
<feature type="transmembrane region" description="Helical" evidence="1">
    <location>
        <begin position="975"/>
        <end position="997"/>
    </location>
</feature>
<feature type="transmembrane region" description="Helical" evidence="1">
    <location>
        <begin position="380"/>
        <end position="401"/>
    </location>
</feature>
<dbReference type="SUPFAM" id="SSF82693">
    <property type="entry name" value="Multidrug efflux transporter AcrB pore domain, PN1, PN2, PC1 and PC2 subdomains"/>
    <property type="match status" value="3"/>
</dbReference>
<dbReference type="PRINTS" id="PR00702">
    <property type="entry name" value="ACRIFLAVINRP"/>
</dbReference>
<feature type="transmembrane region" description="Helical" evidence="1">
    <location>
        <begin position="1009"/>
        <end position="1033"/>
    </location>
</feature>
<dbReference type="HOGENOM" id="CLU_002755_1_2_5"/>
<dbReference type="KEGG" id="hdt:HYPDE_33128"/>
<dbReference type="PANTHER" id="PTHR32063">
    <property type="match status" value="1"/>
</dbReference>